<comment type="cofactor">
    <cofactor evidence="4">
        <name>Zn(2+)</name>
        <dbReference type="ChEBI" id="CHEBI:29105"/>
    </cofactor>
    <text evidence="4">Binds 1 zinc ion per subunit.</text>
</comment>
<keyword evidence="6" id="KW-0472">Membrane</keyword>
<dbReference type="HOGENOM" id="CLU_011300_2_0_6"/>
<keyword evidence="2 5" id="KW-0378">Hydrolase</keyword>
<keyword evidence="10" id="KW-1185">Reference proteome</keyword>
<dbReference type="GO" id="GO:0046514">
    <property type="term" value="P:ceramide catabolic process"/>
    <property type="evidence" value="ECO:0007669"/>
    <property type="project" value="InterPro"/>
</dbReference>
<keyword evidence="6" id="KW-0812">Transmembrane</keyword>
<dbReference type="PANTHER" id="PTHR12670:SF1">
    <property type="entry name" value="NEUTRAL CERAMIDASE"/>
    <property type="match status" value="1"/>
</dbReference>
<gene>
    <name evidence="9" type="ORF">YC6258_02295</name>
</gene>
<dbReference type="RefSeq" id="WP_211264663.1">
    <property type="nucleotide sequence ID" value="NZ_CP007142.1"/>
</dbReference>
<evidence type="ECO:0000313" key="9">
    <source>
        <dbReference type="EMBL" id="AJQ94333.1"/>
    </source>
</evidence>
<comment type="catalytic activity">
    <reaction evidence="5">
        <text>an N-acylsphing-4-enine + H2O = sphing-4-enine + a fatty acid</text>
        <dbReference type="Rhea" id="RHEA:20856"/>
        <dbReference type="ChEBI" id="CHEBI:15377"/>
        <dbReference type="ChEBI" id="CHEBI:28868"/>
        <dbReference type="ChEBI" id="CHEBI:52639"/>
        <dbReference type="ChEBI" id="CHEBI:57756"/>
        <dbReference type="EC" id="3.5.1.23"/>
    </reaction>
</comment>
<evidence type="ECO:0000256" key="4">
    <source>
        <dbReference type="PIRSR" id="PIRSR606823-2"/>
    </source>
</evidence>
<dbReference type="EC" id="3.5.1.23" evidence="5"/>
<dbReference type="Pfam" id="PF17048">
    <property type="entry name" value="Ceramidse_alk_C"/>
    <property type="match status" value="1"/>
</dbReference>
<protein>
    <recommendedName>
        <fullName evidence="5">Neutral ceramidase</fullName>
        <ecNumber evidence="5">3.5.1.23</ecNumber>
    </recommendedName>
</protein>
<feature type="active site" description="Nucleophile" evidence="3">
    <location>
        <position position="277"/>
    </location>
</feature>
<evidence type="ECO:0000259" key="8">
    <source>
        <dbReference type="Pfam" id="PF17048"/>
    </source>
</evidence>
<sequence>MKTSLSVFRIFASVTLAAMTVIVSGYGWSVQVYQVGAGKADITGPFVASSTGYNSPGDEMSGLTMRLYSRAFVIEQPDARMVAIVTADQLHMYQSVKLGVISRLQALGYGDRFDDSNVLLSATHTHSATSNTSWYTLFNLFNGVIGFDRLHYQVVVEGITRSIIDAYDARRPATIRYAEGEVINGVYNRSSLAYGENHDADQFASNVDNHMRLLRFDGLDGSEIGLLNWFAVHGTSLGIDNHRIHGDNKGWAAYRFEQLKGNGFVAAFAQGAVGDSSPNIPDPDNITHPFLRPADLDPTLDAMENPIVAGNHQYEAALSLYQSAGTAKPVTVDYRHTYVNFNQVAVQQDYIQEQMMPWDTDVADNNASTCVAVIGAGFLAGDEEGAPVDLAAEGEIKNRYLFDDGTWVQQKYDLDTLPESDLGNALGALWPIARAALKTDQYDACQKEKFALLPVGNVDDYWFPNPNVPFVPVDIPLQVIRIGDLAVLATPFEMTTMTGRRLRQQLADTLAGGGVNTVVLAGMANSYGQYLTTREEYAAQHFEGAFTLYGPWEMAAVAQELDRISADMVAGRVSQAGPTPPDLSDQQLIQTWISSNGVVTDGGDFGAVQEDAHDTYSAQRDIVTVSFRAAHPRTILEKKMDGSLTEFYDPEQYSFLEIQRQEGQQWITVARDTDPYTSFDWTRDGGPNSLSDRSTATVTWLVRGQTPGLYRIKYNGLAKRWMVVTTVYEAFSGYSSAFELY</sequence>
<dbReference type="InterPro" id="IPR031331">
    <property type="entry name" value="NEUT/ALK_ceramidase_C"/>
</dbReference>
<feature type="binding site" evidence="4">
    <location>
        <position position="530"/>
    </location>
    <ligand>
        <name>Zn(2+)</name>
        <dbReference type="ChEBI" id="CHEBI:29105"/>
    </ligand>
</feature>
<name>A0A0C5VLV5_9GAMM</name>
<evidence type="ECO:0000259" key="7">
    <source>
        <dbReference type="Pfam" id="PF04734"/>
    </source>
</evidence>
<dbReference type="GO" id="GO:0042759">
    <property type="term" value="P:long-chain fatty acid biosynthetic process"/>
    <property type="evidence" value="ECO:0007669"/>
    <property type="project" value="TreeGrafter"/>
</dbReference>
<feature type="binding site" evidence="4">
    <location>
        <position position="233"/>
    </location>
    <ligand>
        <name>Zn(2+)</name>
        <dbReference type="ChEBI" id="CHEBI:29105"/>
    </ligand>
</feature>
<proteinExistence type="inferred from homology"/>
<dbReference type="AlphaFoldDB" id="A0A0C5VLV5"/>
<dbReference type="InterPro" id="IPR038445">
    <property type="entry name" value="NCDase_C_sf"/>
</dbReference>
<dbReference type="Gene3D" id="2.60.40.2300">
    <property type="entry name" value="Neutral/alkaline non-lysosomal ceramidase, C-terminal domain"/>
    <property type="match status" value="1"/>
</dbReference>
<dbReference type="GO" id="GO:0046872">
    <property type="term" value="F:metal ion binding"/>
    <property type="evidence" value="ECO:0007669"/>
    <property type="project" value="UniProtKB-KW"/>
</dbReference>
<dbReference type="GO" id="GO:0016020">
    <property type="term" value="C:membrane"/>
    <property type="evidence" value="ECO:0007669"/>
    <property type="project" value="GOC"/>
</dbReference>
<evidence type="ECO:0000256" key="1">
    <source>
        <dbReference type="ARBA" id="ARBA00009835"/>
    </source>
</evidence>
<evidence type="ECO:0000256" key="3">
    <source>
        <dbReference type="PIRSR" id="PIRSR606823-1"/>
    </source>
</evidence>
<comment type="similarity">
    <text evidence="1 5">Belongs to the neutral ceramidase family.</text>
</comment>
<keyword evidence="6" id="KW-1133">Transmembrane helix</keyword>
<dbReference type="InterPro" id="IPR031329">
    <property type="entry name" value="NEUT/ALK_ceramidase_N"/>
</dbReference>
<evidence type="ECO:0000313" key="10">
    <source>
        <dbReference type="Proteomes" id="UP000032266"/>
    </source>
</evidence>
<dbReference type="GO" id="GO:0046512">
    <property type="term" value="P:sphingosine biosynthetic process"/>
    <property type="evidence" value="ECO:0007669"/>
    <property type="project" value="TreeGrafter"/>
</dbReference>
<accession>A0A0C5VLV5</accession>
<dbReference type="KEGG" id="gsn:YC6258_02295"/>
<dbReference type="PANTHER" id="PTHR12670">
    <property type="entry name" value="CERAMIDASE"/>
    <property type="match status" value="1"/>
</dbReference>
<organism evidence="9 10">
    <name type="scientific">Gynuella sunshinyii YC6258</name>
    <dbReference type="NCBI Taxonomy" id="1445510"/>
    <lineage>
        <taxon>Bacteria</taxon>
        <taxon>Pseudomonadati</taxon>
        <taxon>Pseudomonadota</taxon>
        <taxon>Gammaproteobacteria</taxon>
        <taxon>Oceanospirillales</taxon>
        <taxon>Saccharospirillaceae</taxon>
        <taxon>Gynuella</taxon>
    </lineage>
</organism>
<keyword evidence="4" id="KW-0479">Metal-binding</keyword>
<dbReference type="GO" id="GO:0017040">
    <property type="term" value="F:N-acylsphingosine amidohydrolase activity"/>
    <property type="evidence" value="ECO:0007669"/>
    <property type="project" value="UniProtKB-UniRule"/>
</dbReference>
<feature type="domain" description="Neutral/alkaline non-lysosomal ceramidase C-terminal" evidence="8">
    <location>
        <begin position="566"/>
        <end position="739"/>
    </location>
</feature>
<dbReference type="InterPro" id="IPR006823">
    <property type="entry name" value="Ceramidase_alk"/>
</dbReference>
<dbReference type="PATRIC" id="fig|1445510.3.peg.2251"/>
<dbReference type="STRING" id="1445510.YC6258_02295"/>
<feature type="transmembrane region" description="Helical" evidence="6">
    <location>
        <begin position="7"/>
        <end position="28"/>
    </location>
</feature>
<feature type="domain" description="Neutral/alkaline non-lysosomal ceramidase N-terminal" evidence="7">
    <location>
        <begin position="33"/>
        <end position="558"/>
    </location>
</feature>
<feature type="binding site" evidence="4">
    <location>
        <position position="124"/>
    </location>
    <ligand>
        <name>Zn(2+)</name>
        <dbReference type="ChEBI" id="CHEBI:29105"/>
    </ligand>
</feature>
<keyword evidence="5" id="KW-0746">Sphingolipid metabolism</keyword>
<feature type="binding site" evidence="4">
    <location>
        <position position="493"/>
    </location>
    <ligand>
        <name>Zn(2+)</name>
        <dbReference type="ChEBI" id="CHEBI:29105"/>
    </ligand>
</feature>
<keyword evidence="4" id="KW-0862">Zinc</keyword>
<dbReference type="Pfam" id="PF04734">
    <property type="entry name" value="Ceramidase_alk"/>
    <property type="match status" value="1"/>
</dbReference>
<evidence type="ECO:0000256" key="6">
    <source>
        <dbReference type="SAM" id="Phobius"/>
    </source>
</evidence>
<dbReference type="EMBL" id="CP007142">
    <property type="protein sequence ID" value="AJQ94333.1"/>
    <property type="molecule type" value="Genomic_DNA"/>
</dbReference>
<evidence type="ECO:0000256" key="2">
    <source>
        <dbReference type="ARBA" id="ARBA00022801"/>
    </source>
</evidence>
<keyword evidence="5" id="KW-0443">Lipid metabolism</keyword>
<dbReference type="Proteomes" id="UP000032266">
    <property type="component" value="Chromosome"/>
</dbReference>
<dbReference type="GO" id="GO:0005576">
    <property type="term" value="C:extracellular region"/>
    <property type="evidence" value="ECO:0007669"/>
    <property type="project" value="TreeGrafter"/>
</dbReference>
<reference evidence="9 10" key="1">
    <citation type="submission" date="2014-01" db="EMBL/GenBank/DDBJ databases">
        <title>Full genme sequencing of cellulolytic bacterium Gynuella sunshinyii YC6258T gen. nov., sp. nov.</title>
        <authorList>
            <person name="Khan H."/>
            <person name="Chung E.J."/>
            <person name="Chung Y.R."/>
        </authorList>
    </citation>
    <scope>NUCLEOTIDE SEQUENCE [LARGE SCALE GENOMIC DNA]</scope>
    <source>
        <strain evidence="9 10">YC6258</strain>
    </source>
</reference>
<evidence type="ECO:0000256" key="5">
    <source>
        <dbReference type="RuleBase" id="RU366019"/>
    </source>
</evidence>